<dbReference type="Proteomes" id="UP000266723">
    <property type="component" value="Unassembled WGS sequence"/>
</dbReference>
<proteinExistence type="predicted"/>
<accession>A0ABQ7EWY1</accession>
<reference evidence="2 3" key="1">
    <citation type="journal article" date="2020" name="BMC Genomics">
        <title>Intraspecific diversification of the crop wild relative Brassica cretica Lam. using demographic model selection.</title>
        <authorList>
            <person name="Kioukis A."/>
            <person name="Michalopoulou V.A."/>
            <person name="Briers L."/>
            <person name="Pirintsos S."/>
            <person name="Studholme D.J."/>
            <person name="Pavlidis P."/>
            <person name="Sarris P.F."/>
        </authorList>
    </citation>
    <scope>NUCLEOTIDE SEQUENCE [LARGE SCALE GENOMIC DNA]</scope>
    <source>
        <strain evidence="3">cv. PFS-1207/04</strain>
    </source>
</reference>
<gene>
    <name evidence="2" type="ORF">DY000_02049956</name>
</gene>
<dbReference type="EMBL" id="QGKV02000297">
    <property type="protein sequence ID" value="KAF3607475.1"/>
    <property type="molecule type" value="Genomic_DNA"/>
</dbReference>
<organism evidence="2 3">
    <name type="scientific">Brassica cretica</name>
    <name type="common">Mustard</name>
    <dbReference type="NCBI Taxonomy" id="69181"/>
    <lineage>
        <taxon>Eukaryota</taxon>
        <taxon>Viridiplantae</taxon>
        <taxon>Streptophyta</taxon>
        <taxon>Embryophyta</taxon>
        <taxon>Tracheophyta</taxon>
        <taxon>Spermatophyta</taxon>
        <taxon>Magnoliopsida</taxon>
        <taxon>eudicotyledons</taxon>
        <taxon>Gunneridae</taxon>
        <taxon>Pentapetalae</taxon>
        <taxon>rosids</taxon>
        <taxon>malvids</taxon>
        <taxon>Brassicales</taxon>
        <taxon>Brassicaceae</taxon>
        <taxon>Brassiceae</taxon>
        <taxon>Brassica</taxon>
    </lineage>
</organism>
<keyword evidence="3" id="KW-1185">Reference proteome</keyword>
<name>A0ABQ7EWY1_BRACR</name>
<evidence type="ECO:0000313" key="2">
    <source>
        <dbReference type="EMBL" id="KAF3607475.1"/>
    </source>
</evidence>
<sequence>MPSVLGQSASCNISYARFNEGWTEHTVQLGGWPSWIDHATSSAIRAGSNTRPARPSAELDQSCLADGRAGSNTRPARPSTMLDQSSSANGRAGMIVLSHSCPRSSLLWDRIEHALVSSRSESPSEL</sequence>
<comment type="caution">
    <text evidence="2">The sequence shown here is derived from an EMBL/GenBank/DDBJ whole genome shotgun (WGS) entry which is preliminary data.</text>
</comment>
<evidence type="ECO:0000256" key="1">
    <source>
        <dbReference type="SAM" id="MobiDB-lite"/>
    </source>
</evidence>
<feature type="region of interest" description="Disordered" evidence="1">
    <location>
        <begin position="46"/>
        <end position="88"/>
    </location>
</feature>
<evidence type="ECO:0000313" key="3">
    <source>
        <dbReference type="Proteomes" id="UP000266723"/>
    </source>
</evidence>
<protein>
    <submittedName>
        <fullName evidence="2">Uncharacterized protein</fullName>
    </submittedName>
</protein>